<reference evidence="1 2" key="1">
    <citation type="journal article" date="2014" name="BMC Genomics">
        <title>Comparison of environmental and isolate Sulfobacillus genomes reveals diverse carbon, sulfur, nitrogen, and hydrogen metabolisms.</title>
        <authorList>
            <person name="Justice N.B."/>
            <person name="Norman A."/>
            <person name="Brown C.T."/>
            <person name="Singh A."/>
            <person name="Thomas B.C."/>
            <person name="Banfield J.F."/>
        </authorList>
    </citation>
    <scope>NUCLEOTIDE SEQUENCE [LARGE SCALE GENOMIC DNA]</scope>
    <source>
        <strain evidence="1">AMDSBA5</strain>
    </source>
</reference>
<dbReference type="EMBL" id="PXYX01000010">
    <property type="protein sequence ID" value="PSR27854.1"/>
    <property type="molecule type" value="Genomic_DNA"/>
</dbReference>
<name>A0A2T2X043_SULTH</name>
<dbReference type="PANTHER" id="PTHR46660">
    <property type="match status" value="1"/>
</dbReference>
<comment type="caution">
    <text evidence="1">The sequence shown here is derived from an EMBL/GenBank/DDBJ whole genome shotgun (WGS) entry which is preliminary data.</text>
</comment>
<dbReference type="AlphaFoldDB" id="A0A2T2X043"/>
<gene>
    <name evidence="1" type="ORF">C7B47_07120</name>
</gene>
<dbReference type="SUPFAM" id="SSF53756">
    <property type="entry name" value="UDP-Glycosyltransferase/glycogen phosphorylase"/>
    <property type="match status" value="1"/>
</dbReference>
<organism evidence="1 2">
    <name type="scientific">Sulfobacillus thermosulfidooxidans</name>
    <dbReference type="NCBI Taxonomy" id="28034"/>
    <lineage>
        <taxon>Bacteria</taxon>
        <taxon>Bacillati</taxon>
        <taxon>Bacillota</taxon>
        <taxon>Clostridia</taxon>
        <taxon>Eubacteriales</taxon>
        <taxon>Clostridiales Family XVII. Incertae Sedis</taxon>
        <taxon>Sulfobacillus</taxon>
    </lineage>
</organism>
<sequence>MICLCHINEHVTNNRQQSPTIANKEAKSVSRFIAHVIPPDTPATGGNAITAERIVQELEPKGWKGVVTRRPAFGGYDFILAYNAWTVGVPLIQSGANPERIAVIWTGTDLWDGLATFPEMIPLLEHVKGHIVFTPNARDRLLSVAPHWESKVHVIVPAVDHQLFRPGVIPPSSHLTSALIAGGLRPVKRTHWAIDLIEAVREKGPQLDLVIAGPSRSDDEDSRVKMKAAPHSWVHLVGEIPRQQMPQYYCRAGCVLNTSAAEGVSNALMEAMACGSCVIATRIPGNAALIDHGSTGFLFDTVEEFVEIMLFLWNHPKQRQEIGFNAHRVIHEQHNPWIEQSQYDQLLSQWIS</sequence>
<proteinExistence type="predicted"/>
<evidence type="ECO:0000313" key="2">
    <source>
        <dbReference type="Proteomes" id="UP000242705"/>
    </source>
</evidence>
<protein>
    <recommendedName>
        <fullName evidence="3">Glycosyl transferase family 1 domain-containing protein</fullName>
    </recommendedName>
</protein>
<dbReference type="Pfam" id="PF13692">
    <property type="entry name" value="Glyco_trans_1_4"/>
    <property type="match status" value="1"/>
</dbReference>
<evidence type="ECO:0008006" key="3">
    <source>
        <dbReference type="Google" id="ProtNLM"/>
    </source>
</evidence>
<dbReference type="PANTHER" id="PTHR46660:SF2">
    <property type="entry name" value="GLYCOSYLTRANSFERASE 1 DOMAIN-CONTAINING PROTEIN 1"/>
    <property type="match status" value="1"/>
</dbReference>
<dbReference type="Proteomes" id="UP000242705">
    <property type="component" value="Unassembled WGS sequence"/>
</dbReference>
<dbReference type="Gene3D" id="3.40.50.2000">
    <property type="entry name" value="Glycogen Phosphorylase B"/>
    <property type="match status" value="1"/>
</dbReference>
<dbReference type="CDD" id="cd03801">
    <property type="entry name" value="GT4_PimA-like"/>
    <property type="match status" value="1"/>
</dbReference>
<accession>A0A2T2X043</accession>
<evidence type="ECO:0000313" key="1">
    <source>
        <dbReference type="EMBL" id="PSR27854.1"/>
    </source>
</evidence>
<dbReference type="InterPro" id="IPR052622">
    <property type="entry name" value="Glycosyltransferase_G1"/>
</dbReference>